<dbReference type="InterPro" id="IPR002397">
    <property type="entry name" value="Cyt_P450_B"/>
</dbReference>
<protein>
    <submittedName>
        <fullName evidence="3">Cytochrome P450</fullName>
    </submittedName>
</protein>
<comment type="similarity">
    <text evidence="1">Belongs to the cytochrome P450 family.</text>
</comment>
<feature type="region of interest" description="Disordered" evidence="2">
    <location>
        <begin position="418"/>
        <end position="444"/>
    </location>
</feature>
<organism evidence="3 4">
    <name type="scientific">Spinactinospora alkalitolerans</name>
    <dbReference type="NCBI Taxonomy" id="687207"/>
    <lineage>
        <taxon>Bacteria</taxon>
        <taxon>Bacillati</taxon>
        <taxon>Actinomycetota</taxon>
        <taxon>Actinomycetes</taxon>
        <taxon>Streptosporangiales</taxon>
        <taxon>Nocardiopsidaceae</taxon>
        <taxon>Spinactinospora</taxon>
    </lineage>
</organism>
<dbReference type="InterPro" id="IPR036396">
    <property type="entry name" value="Cyt_P450_sf"/>
</dbReference>
<dbReference type="Gene3D" id="1.10.630.10">
    <property type="entry name" value="Cytochrome P450"/>
    <property type="match status" value="1"/>
</dbReference>
<dbReference type="GO" id="GO:0004497">
    <property type="term" value="F:monooxygenase activity"/>
    <property type="evidence" value="ECO:0007669"/>
    <property type="project" value="InterPro"/>
</dbReference>
<gene>
    <name evidence="3" type="ORF">HDA32_001193</name>
</gene>
<dbReference type="EMBL" id="JACCCC010000001">
    <property type="protein sequence ID" value="NYE46073.1"/>
    <property type="molecule type" value="Genomic_DNA"/>
</dbReference>
<evidence type="ECO:0000313" key="4">
    <source>
        <dbReference type="Proteomes" id="UP000589036"/>
    </source>
</evidence>
<dbReference type="PROSITE" id="PS00086">
    <property type="entry name" value="CYTOCHROME_P450"/>
    <property type="match status" value="1"/>
</dbReference>
<dbReference type="RefSeq" id="WP_246334248.1">
    <property type="nucleotide sequence ID" value="NZ_BAAAYY010000024.1"/>
</dbReference>
<dbReference type="GO" id="GO:0005506">
    <property type="term" value="F:iron ion binding"/>
    <property type="evidence" value="ECO:0007669"/>
    <property type="project" value="InterPro"/>
</dbReference>
<dbReference type="SUPFAM" id="SSF48264">
    <property type="entry name" value="Cytochrome P450"/>
    <property type="match status" value="1"/>
</dbReference>
<dbReference type="Proteomes" id="UP000589036">
    <property type="component" value="Unassembled WGS sequence"/>
</dbReference>
<name>A0A852TTJ2_9ACTN</name>
<evidence type="ECO:0000313" key="3">
    <source>
        <dbReference type="EMBL" id="NYE46073.1"/>
    </source>
</evidence>
<comment type="caution">
    <text evidence="3">The sequence shown here is derived from an EMBL/GenBank/DDBJ whole genome shotgun (WGS) entry which is preliminary data.</text>
</comment>
<evidence type="ECO:0000256" key="2">
    <source>
        <dbReference type="SAM" id="MobiDB-lite"/>
    </source>
</evidence>
<sequence>MTDNRADAASRCPWQDSAVPLYEGYEGTDRHELWESLRERFGQVAPVRLEPDLAAWLLLGYEENLAVLRDWSGYSRDTRRWREIREGRRELGAELRPTMAYRSSALYCDGAEHARLIAPIADALSKLSETRVRKDIGEVADQLIDAFCERGEADLVGDYAALLPPLLINRFFGLEDAYGYVLGHLSTTLWTTDGAVAADAVARMRDYFVGLVQHKRAEPGADVTSWMMDHPAELTDAEMADQLILLAGAGHEPTSNLLGNVLRLLLTDPGVAREYASGGVLLDEVVNHVIWTEPPMQALAARFPTRDVTIDGTAIGAGEPLVIGFAAAHADPRLGLTRHAPDSALPTGHNSAHLMWGAGEHRCPAQPLAQQIVRIGVERLIDRLSGIRLAVDPAELRWRREVFVRGLIELPVSFTPVAAPERPAPEAPAPPPEPERQDQTGPTDLLSRVLRWWRGRSRS</sequence>
<accession>A0A852TTJ2</accession>
<dbReference type="AlphaFoldDB" id="A0A852TTJ2"/>
<dbReference type="PANTHER" id="PTHR46696:SF1">
    <property type="entry name" value="CYTOCHROME P450 YJIB-RELATED"/>
    <property type="match status" value="1"/>
</dbReference>
<dbReference type="GO" id="GO:0020037">
    <property type="term" value="F:heme binding"/>
    <property type="evidence" value="ECO:0007669"/>
    <property type="project" value="InterPro"/>
</dbReference>
<dbReference type="GO" id="GO:0016705">
    <property type="term" value="F:oxidoreductase activity, acting on paired donors, with incorporation or reduction of molecular oxygen"/>
    <property type="evidence" value="ECO:0007669"/>
    <property type="project" value="InterPro"/>
</dbReference>
<keyword evidence="4" id="KW-1185">Reference proteome</keyword>
<dbReference type="PRINTS" id="PR00359">
    <property type="entry name" value="BP450"/>
</dbReference>
<reference evidence="3 4" key="1">
    <citation type="submission" date="2020-07" db="EMBL/GenBank/DDBJ databases">
        <title>Sequencing the genomes of 1000 actinobacteria strains.</title>
        <authorList>
            <person name="Klenk H.-P."/>
        </authorList>
    </citation>
    <scope>NUCLEOTIDE SEQUENCE [LARGE SCALE GENOMIC DNA]</scope>
    <source>
        <strain evidence="3 4">CXB654</strain>
    </source>
</reference>
<evidence type="ECO:0000256" key="1">
    <source>
        <dbReference type="ARBA" id="ARBA00010617"/>
    </source>
</evidence>
<proteinExistence type="inferred from homology"/>
<dbReference type="InterPro" id="IPR017972">
    <property type="entry name" value="Cyt_P450_CS"/>
</dbReference>
<dbReference type="PANTHER" id="PTHR46696">
    <property type="entry name" value="P450, PUTATIVE (EUROFUNG)-RELATED"/>
    <property type="match status" value="1"/>
</dbReference>